<evidence type="ECO:0000313" key="3">
    <source>
        <dbReference type="Proteomes" id="UP000637383"/>
    </source>
</evidence>
<dbReference type="Proteomes" id="UP000637383">
    <property type="component" value="Unassembled WGS sequence"/>
</dbReference>
<organism evidence="2 3">
    <name type="scientific">Nostoc paludosum FACHB-159</name>
    <dbReference type="NCBI Taxonomy" id="2692908"/>
    <lineage>
        <taxon>Bacteria</taxon>
        <taxon>Bacillati</taxon>
        <taxon>Cyanobacteriota</taxon>
        <taxon>Cyanophyceae</taxon>
        <taxon>Nostocales</taxon>
        <taxon>Nostocaceae</taxon>
        <taxon>Nostoc</taxon>
    </lineage>
</organism>
<gene>
    <name evidence="2" type="ORF">H6H03_25655</name>
</gene>
<comment type="caution">
    <text evidence="2">The sequence shown here is derived from an EMBL/GenBank/DDBJ whole genome shotgun (WGS) entry which is preliminary data.</text>
</comment>
<evidence type="ECO:0000259" key="1">
    <source>
        <dbReference type="Pfam" id="PF07589"/>
    </source>
</evidence>
<proteinExistence type="predicted"/>
<dbReference type="InterPro" id="IPR013424">
    <property type="entry name" value="Ice-binding_C"/>
</dbReference>
<dbReference type="Pfam" id="PF07589">
    <property type="entry name" value="PEP-CTERM"/>
    <property type="match status" value="1"/>
</dbReference>
<evidence type="ECO:0000313" key="2">
    <source>
        <dbReference type="EMBL" id="MBD2737232.1"/>
    </source>
</evidence>
<dbReference type="NCBIfam" id="TIGR02595">
    <property type="entry name" value="PEP_CTERM"/>
    <property type="match status" value="1"/>
</dbReference>
<protein>
    <submittedName>
        <fullName evidence="2">PEP-CTERM sorting domain-containing protein</fullName>
    </submittedName>
</protein>
<feature type="domain" description="Ice-binding protein C-terminal" evidence="1">
    <location>
        <begin position="183"/>
        <end position="203"/>
    </location>
</feature>
<name>A0ABR8KGQ0_9NOSO</name>
<dbReference type="Gene3D" id="2.60.120.260">
    <property type="entry name" value="Galactose-binding domain-like"/>
    <property type="match status" value="1"/>
</dbReference>
<sequence>MTLVAIQQASASPLINGDFETGDLTGWTTFTTPNGTVGPGFPNVVPFDTNNDGIPSNSARFRVGEVDFTGQYAGGGIFQIVNLLAGDLTISADIASTLEERTNASGGKVDLLFDNVLLDTFDFLDIDASLPEFSKLVGTLSNVTAGTHEIRFLFTRPALQDGRIETPVQYIDNIVISGTATKSVPEPTSMLGLLAVGTIGVNFIMKRQQQQKATVKA</sequence>
<reference evidence="2 3" key="1">
    <citation type="journal article" date="2020" name="ISME J.">
        <title>Comparative genomics reveals insights into cyanobacterial evolution and habitat adaptation.</title>
        <authorList>
            <person name="Chen M.Y."/>
            <person name="Teng W.K."/>
            <person name="Zhao L."/>
            <person name="Hu C.X."/>
            <person name="Zhou Y.K."/>
            <person name="Han B.P."/>
            <person name="Song L.R."/>
            <person name="Shu W.S."/>
        </authorList>
    </citation>
    <scope>NUCLEOTIDE SEQUENCE [LARGE SCALE GENOMIC DNA]</scope>
    <source>
        <strain evidence="2 3">FACHB-159</strain>
    </source>
</reference>
<dbReference type="EMBL" id="JACJTU010000028">
    <property type="protein sequence ID" value="MBD2737232.1"/>
    <property type="molecule type" value="Genomic_DNA"/>
</dbReference>
<accession>A0ABR8KGQ0</accession>
<keyword evidence="3" id="KW-1185">Reference proteome</keyword>